<dbReference type="Proteomes" id="UP001628078">
    <property type="component" value="Unassembled WGS sequence"/>
</dbReference>
<protein>
    <submittedName>
        <fullName evidence="1">Uncharacterized protein</fullName>
    </submittedName>
</protein>
<comment type="caution">
    <text evidence="1">The sequence shown here is derived from an EMBL/GenBank/DDBJ whole genome shotgun (WGS) entry which is preliminary data.</text>
</comment>
<evidence type="ECO:0000313" key="1">
    <source>
        <dbReference type="EMBL" id="GKT05683.1"/>
    </source>
</evidence>
<reference evidence="1 2" key="1">
    <citation type="submission" date="2022-03" db="EMBL/GenBank/DDBJ databases">
        <title>Draft genome sequence of Furfurilactobacillus curtus JCM 31185.</title>
        <authorList>
            <person name="Suzuki S."/>
            <person name="Endo A."/>
            <person name="Kajikawa A."/>
        </authorList>
    </citation>
    <scope>NUCLEOTIDE SEQUENCE [LARGE SCALE GENOMIC DNA]</scope>
    <source>
        <strain evidence="1 2">JCM 31185</strain>
    </source>
</reference>
<accession>A0ABQ5JN14</accession>
<gene>
    <name evidence="1" type="ORF">JCM31185_09710</name>
</gene>
<organism evidence="1 2">
    <name type="scientific">Furfurilactobacillus curtus</name>
    <dbReference type="NCBI Taxonomy" id="1746200"/>
    <lineage>
        <taxon>Bacteria</taxon>
        <taxon>Bacillati</taxon>
        <taxon>Bacillota</taxon>
        <taxon>Bacilli</taxon>
        <taxon>Lactobacillales</taxon>
        <taxon>Lactobacillaceae</taxon>
        <taxon>Furfurilactobacillus</taxon>
    </lineage>
</organism>
<name>A0ABQ5JN14_9LACO</name>
<dbReference type="EMBL" id="BQXO01000002">
    <property type="protein sequence ID" value="GKT05683.1"/>
    <property type="molecule type" value="Genomic_DNA"/>
</dbReference>
<proteinExistence type="predicted"/>
<keyword evidence="2" id="KW-1185">Reference proteome</keyword>
<evidence type="ECO:0000313" key="2">
    <source>
        <dbReference type="Proteomes" id="UP001628078"/>
    </source>
</evidence>
<sequence length="89" mass="9773">MAERFYVEVAGHRTDFSATALEASAPMLLRLQVKNGAYLDEIRNVLTTDDAILIWKGTTFGKGQLGFTYGPDWLPGAVSSIDVYDCKKG</sequence>
<dbReference type="RefSeq" id="WP_407883127.1">
    <property type="nucleotide sequence ID" value="NZ_BQXO01000002.1"/>
</dbReference>